<keyword evidence="1" id="KW-0812">Transmembrane</keyword>
<protein>
    <submittedName>
        <fullName evidence="2">TraB/GumN family protein</fullName>
    </submittedName>
</protein>
<name>A0A975A0F6_9BACT</name>
<dbReference type="InterPro" id="IPR047111">
    <property type="entry name" value="YbaP-like"/>
</dbReference>
<dbReference type="EMBL" id="CP070608">
    <property type="protein sequence ID" value="QSE97344.1"/>
    <property type="molecule type" value="Genomic_DNA"/>
</dbReference>
<reference evidence="2" key="1">
    <citation type="submission" date="2021-02" db="EMBL/GenBank/DDBJ databases">
        <title>Fulvivirga sp. S481 isolated from sea water.</title>
        <authorList>
            <person name="Bae S.S."/>
            <person name="Baek K."/>
        </authorList>
    </citation>
    <scope>NUCLEOTIDE SEQUENCE</scope>
    <source>
        <strain evidence="2">S481</strain>
    </source>
</reference>
<keyword evidence="1" id="KW-1133">Transmembrane helix</keyword>
<gene>
    <name evidence="2" type="ORF">JR347_17440</name>
</gene>
<dbReference type="CDD" id="cd14789">
    <property type="entry name" value="Tiki"/>
    <property type="match status" value="1"/>
</dbReference>
<dbReference type="PANTHER" id="PTHR40590">
    <property type="entry name" value="CYTOPLASMIC PROTEIN-RELATED"/>
    <property type="match status" value="1"/>
</dbReference>
<evidence type="ECO:0000313" key="2">
    <source>
        <dbReference type="EMBL" id="QSE97344.1"/>
    </source>
</evidence>
<keyword evidence="3" id="KW-1185">Reference proteome</keyword>
<dbReference type="InterPro" id="IPR002816">
    <property type="entry name" value="TraB/PrgY/GumN_fam"/>
</dbReference>
<dbReference type="PANTHER" id="PTHR40590:SF1">
    <property type="entry name" value="CYTOPLASMIC PROTEIN"/>
    <property type="match status" value="1"/>
</dbReference>
<organism evidence="2 3">
    <name type="scientific">Fulvivirga lutea</name>
    <dbReference type="NCBI Taxonomy" id="2810512"/>
    <lineage>
        <taxon>Bacteria</taxon>
        <taxon>Pseudomonadati</taxon>
        <taxon>Bacteroidota</taxon>
        <taxon>Cytophagia</taxon>
        <taxon>Cytophagales</taxon>
        <taxon>Fulvivirgaceae</taxon>
        <taxon>Fulvivirga</taxon>
    </lineage>
</organism>
<evidence type="ECO:0000313" key="3">
    <source>
        <dbReference type="Proteomes" id="UP000662783"/>
    </source>
</evidence>
<dbReference type="AlphaFoldDB" id="A0A975A0F6"/>
<sequence>MALTLDKKRIKNLLTKTVIFILSFFIGMFLARVTRAQDAKTLLWKIEGKELKEPSYLYGTIHMICKDDFFFTKTMQSKLNETEQTILELDMDDPQFMAKMQQGSLNNGMKNIASEFSEEDKEVVDTFLKANYGAGLAQLGIVKPFGLLSMVIQKSVTCEAQESYEQNFVKNAQEREVELLGLETVEFQTSLFDNVPIKDQIKLLVTSIKEFEEGQEDFKKMVAAYKAQDLIKLKKLMDESPEYTQFEDLLINNRNTDWIAKIEKHAKEKPTFFAVGAMHLAGEQGVINLLKKEGYQLTPVANSID</sequence>
<dbReference type="KEGG" id="fuv:JR347_17440"/>
<dbReference type="Pfam" id="PF01963">
    <property type="entry name" value="TraB_PrgY_gumN"/>
    <property type="match status" value="1"/>
</dbReference>
<evidence type="ECO:0000256" key="1">
    <source>
        <dbReference type="SAM" id="Phobius"/>
    </source>
</evidence>
<proteinExistence type="predicted"/>
<accession>A0A975A0F6</accession>
<dbReference type="Proteomes" id="UP000662783">
    <property type="component" value="Chromosome"/>
</dbReference>
<dbReference type="RefSeq" id="WP_205721855.1">
    <property type="nucleotide sequence ID" value="NZ_CP070608.1"/>
</dbReference>
<keyword evidence="1" id="KW-0472">Membrane</keyword>
<feature type="transmembrane region" description="Helical" evidence="1">
    <location>
        <begin position="12"/>
        <end position="31"/>
    </location>
</feature>